<evidence type="ECO:0000313" key="1">
    <source>
        <dbReference type="EMBL" id="GAI24787.1"/>
    </source>
</evidence>
<organism evidence="1">
    <name type="scientific">marine sediment metagenome</name>
    <dbReference type="NCBI Taxonomy" id="412755"/>
    <lineage>
        <taxon>unclassified sequences</taxon>
        <taxon>metagenomes</taxon>
        <taxon>ecological metagenomes</taxon>
    </lineage>
</organism>
<dbReference type="AlphaFoldDB" id="X1LZH0"/>
<protein>
    <submittedName>
        <fullName evidence="1">Uncharacterized protein</fullName>
    </submittedName>
</protein>
<sequence>MKGLGYSFSTLWLTFGAEVAARVLTNAVSGGSVADNE</sequence>
<reference evidence="1" key="1">
    <citation type="journal article" date="2014" name="Front. Microbiol.">
        <title>High frequency of phylogenetically diverse reductive dehalogenase-homologous genes in deep subseafloor sedimentary metagenomes.</title>
        <authorList>
            <person name="Kawai M."/>
            <person name="Futagami T."/>
            <person name="Toyoda A."/>
            <person name="Takaki Y."/>
            <person name="Nishi S."/>
            <person name="Hori S."/>
            <person name="Arai W."/>
            <person name="Tsubouchi T."/>
            <person name="Morono Y."/>
            <person name="Uchiyama I."/>
            <person name="Ito T."/>
            <person name="Fujiyama A."/>
            <person name="Inagaki F."/>
            <person name="Takami H."/>
        </authorList>
    </citation>
    <scope>NUCLEOTIDE SEQUENCE</scope>
    <source>
        <strain evidence="1">Expedition CK06-06</strain>
    </source>
</reference>
<feature type="non-terminal residue" evidence="1">
    <location>
        <position position="37"/>
    </location>
</feature>
<gene>
    <name evidence="1" type="ORF">S06H3_24493</name>
</gene>
<comment type="caution">
    <text evidence="1">The sequence shown here is derived from an EMBL/GenBank/DDBJ whole genome shotgun (WGS) entry which is preliminary data.</text>
</comment>
<proteinExistence type="predicted"/>
<name>X1LZH0_9ZZZZ</name>
<dbReference type="EMBL" id="BARV01013645">
    <property type="protein sequence ID" value="GAI24787.1"/>
    <property type="molecule type" value="Genomic_DNA"/>
</dbReference>
<accession>X1LZH0</accession>